<dbReference type="PANTHER" id="PTHR43385">
    <property type="entry name" value="RIBOFLAVIN TRANSPORTER RIBJ"/>
    <property type="match status" value="1"/>
</dbReference>
<evidence type="ECO:0000313" key="7">
    <source>
        <dbReference type="Proteomes" id="UP000694941"/>
    </source>
</evidence>
<sequence>MKARPFVAVSGCFLIYLGLGIIYLFGNITPYVTSYFRKRVDNNITYEQTAWIIYTTDCLISFFFCGVWLSERIGHRSSILIGSVVFSFGIAATYWTIQHSLEATTATLGVVVNVGFICCYGFPLVAAMEWFPNNKGLMAGIVSSGMAFTPVLMNNLHTFFLNPNNLPSDADGYFSESVILDRVPFLFAIMGAVQGGILLVGLLLYKEPPSEIPEEKEVERSSASAQRESDCEDKTCILAFQEDSFVMSEETSTNQEVEETQPSLPREFCVVPKEALRMKEFYILLITCVGSLHSSTFVSNFYKIYGQTFIDDDAFLATTGSISGFVHVVLRVLMGLIQDKISFKSTSLIFMGLKTILLYTLVATPHGGKMMFIIWICGLYATFPVELVCIPATVVEVFGKKHTAMIYGMIYFVAGTSVIIWPPMFQVIIPYFGWFGAFCLMGSMTFIGFLTSMVFPEKHHTHNQQSR</sequence>
<evidence type="ECO:0000256" key="2">
    <source>
        <dbReference type="ARBA" id="ARBA00022448"/>
    </source>
</evidence>
<accession>A0ABM1TNF6</accession>
<keyword evidence="5 6" id="KW-0472">Membrane</keyword>
<evidence type="ECO:0000313" key="8">
    <source>
        <dbReference type="RefSeq" id="XP_022257412.1"/>
    </source>
</evidence>
<organism evidence="7 8">
    <name type="scientific">Limulus polyphemus</name>
    <name type="common">Atlantic horseshoe crab</name>
    <dbReference type="NCBI Taxonomy" id="6850"/>
    <lineage>
        <taxon>Eukaryota</taxon>
        <taxon>Metazoa</taxon>
        <taxon>Ecdysozoa</taxon>
        <taxon>Arthropoda</taxon>
        <taxon>Chelicerata</taxon>
        <taxon>Merostomata</taxon>
        <taxon>Xiphosura</taxon>
        <taxon>Limulidae</taxon>
        <taxon>Limulus</taxon>
    </lineage>
</organism>
<feature type="transmembrane region" description="Helical" evidence="6">
    <location>
        <begin position="348"/>
        <end position="366"/>
    </location>
</feature>
<dbReference type="Gene3D" id="1.20.1250.20">
    <property type="entry name" value="MFS general substrate transporter like domains"/>
    <property type="match status" value="2"/>
</dbReference>
<evidence type="ECO:0000256" key="3">
    <source>
        <dbReference type="ARBA" id="ARBA00022692"/>
    </source>
</evidence>
<dbReference type="InterPro" id="IPR036259">
    <property type="entry name" value="MFS_trans_sf"/>
</dbReference>
<keyword evidence="7" id="KW-1185">Reference proteome</keyword>
<protein>
    <submittedName>
        <fullName evidence="8">Uncharacterized protein LOC106473226</fullName>
    </submittedName>
</protein>
<name>A0ABM1TNF6_LIMPO</name>
<feature type="transmembrane region" description="Helical" evidence="6">
    <location>
        <begin position="103"/>
        <end position="125"/>
    </location>
</feature>
<proteinExistence type="predicted"/>
<keyword evidence="3 6" id="KW-0812">Transmembrane</keyword>
<gene>
    <name evidence="8" type="primary">LOC106473226</name>
</gene>
<feature type="transmembrane region" description="Helical" evidence="6">
    <location>
        <begin position="137"/>
        <end position="156"/>
    </location>
</feature>
<feature type="transmembrane region" description="Helical" evidence="6">
    <location>
        <begin position="77"/>
        <end position="97"/>
    </location>
</feature>
<keyword evidence="4 6" id="KW-1133">Transmembrane helix</keyword>
<feature type="transmembrane region" description="Helical" evidence="6">
    <location>
        <begin position="49"/>
        <end position="70"/>
    </location>
</feature>
<feature type="transmembrane region" description="Helical" evidence="6">
    <location>
        <begin position="406"/>
        <end position="425"/>
    </location>
</feature>
<feature type="transmembrane region" description="Helical" evidence="6">
    <location>
        <begin position="281"/>
        <end position="302"/>
    </location>
</feature>
<dbReference type="GeneID" id="106473226"/>
<evidence type="ECO:0000256" key="6">
    <source>
        <dbReference type="SAM" id="Phobius"/>
    </source>
</evidence>
<reference evidence="8" key="1">
    <citation type="submission" date="2025-08" db="UniProtKB">
        <authorList>
            <consortium name="RefSeq"/>
        </authorList>
    </citation>
    <scope>IDENTIFICATION</scope>
    <source>
        <tissue evidence="8">Muscle</tissue>
    </source>
</reference>
<dbReference type="Proteomes" id="UP000694941">
    <property type="component" value="Unplaced"/>
</dbReference>
<dbReference type="PANTHER" id="PTHR43385:SF1">
    <property type="entry name" value="RIBOFLAVIN TRANSPORTER RIBJ"/>
    <property type="match status" value="1"/>
</dbReference>
<evidence type="ECO:0000256" key="1">
    <source>
        <dbReference type="ARBA" id="ARBA00004141"/>
    </source>
</evidence>
<comment type="subcellular location">
    <subcellularLocation>
        <location evidence="1">Membrane</location>
        <topology evidence="1">Multi-pass membrane protein</topology>
    </subcellularLocation>
</comment>
<feature type="transmembrane region" description="Helical" evidence="6">
    <location>
        <begin position="7"/>
        <end position="29"/>
    </location>
</feature>
<feature type="transmembrane region" description="Helical" evidence="6">
    <location>
        <begin position="185"/>
        <end position="205"/>
    </location>
</feature>
<dbReference type="Pfam" id="PF07690">
    <property type="entry name" value="MFS_1"/>
    <property type="match status" value="1"/>
</dbReference>
<feature type="transmembrane region" description="Helical" evidence="6">
    <location>
        <begin position="431"/>
        <end position="455"/>
    </location>
</feature>
<dbReference type="RefSeq" id="XP_022257412.1">
    <property type="nucleotide sequence ID" value="XM_022401704.1"/>
</dbReference>
<evidence type="ECO:0000256" key="4">
    <source>
        <dbReference type="ARBA" id="ARBA00022989"/>
    </source>
</evidence>
<keyword evidence="2" id="KW-0813">Transport</keyword>
<dbReference type="SUPFAM" id="SSF103473">
    <property type="entry name" value="MFS general substrate transporter"/>
    <property type="match status" value="1"/>
</dbReference>
<dbReference type="InterPro" id="IPR011701">
    <property type="entry name" value="MFS"/>
</dbReference>
<feature type="transmembrane region" description="Helical" evidence="6">
    <location>
        <begin position="314"/>
        <end position="336"/>
    </location>
</feature>
<dbReference type="InterPro" id="IPR052983">
    <property type="entry name" value="MFS_Riboflavin_Transporter"/>
</dbReference>
<evidence type="ECO:0000256" key="5">
    <source>
        <dbReference type="ARBA" id="ARBA00023136"/>
    </source>
</evidence>
<feature type="transmembrane region" description="Helical" evidence="6">
    <location>
        <begin position="372"/>
        <end position="394"/>
    </location>
</feature>